<evidence type="ECO:0000256" key="5">
    <source>
        <dbReference type="ARBA" id="ARBA00024867"/>
    </source>
</evidence>
<dbReference type="InterPro" id="IPR009057">
    <property type="entry name" value="Homeodomain-like_sf"/>
</dbReference>
<keyword evidence="6" id="KW-0597">Phosphoprotein</keyword>
<feature type="domain" description="HTH araC/xylS-type" evidence="7">
    <location>
        <begin position="413"/>
        <end position="511"/>
    </location>
</feature>
<dbReference type="GO" id="GO:0043565">
    <property type="term" value="F:sequence-specific DNA binding"/>
    <property type="evidence" value="ECO:0007669"/>
    <property type="project" value="InterPro"/>
</dbReference>
<dbReference type="Pfam" id="PF17853">
    <property type="entry name" value="GGDEF_2"/>
    <property type="match status" value="1"/>
</dbReference>
<comment type="function">
    <text evidence="5">May play the central regulatory role in sporulation. It may be an element of the effector pathway responsible for the activation of sporulation genes in response to nutritional stress. Spo0A may act in concert with spo0H (a sigma factor) to control the expression of some genes that are critical to the sporulation process.</text>
</comment>
<dbReference type="InterPro" id="IPR018060">
    <property type="entry name" value="HTH_AraC"/>
</dbReference>
<dbReference type="Gene3D" id="1.10.10.60">
    <property type="entry name" value="Homeodomain-like"/>
    <property type="match status" value="2"/>
</dbReference>
<accession>A0A1Y4LCW7</accession>
<dbReference type="Proteomes" id="UP000195897">
    <property type="component" value="Unassembled WGS sequence"/>
</dbReference>
<keyword evidence="3" id="KW-0238">DNA-binding</keyword>
<evidence type="ECO:0000256" key="6">
    <source>
        <dbReference type="PROSITE-ProRule" id="PRU00169"/>
    </source>
</evidence>
<evidence type="ECO:0000256" key="4">
    <source>
        <dbReference type="ARBA" id="ARBA00023163"/>
    </source>
</evidence>
<dbReference type="InterPro" id="IPR041522">
    <property type="entry name" value="CdaR_GGDEF"/>
</dbReference>
<gene>
    <name evidence="9" type="ORF">B5F17_04870</name>
</gene>
<dbReference type="SMART" id="SM00342">
    <property type="entry name" value="HTH_ARAC"/>
    <property type="match status" value="1"/>
</dbReference>
<reference evidence="10" key="1">
    <citation type="submission" date="2017-04" db="EMBL/GenBank/DDBJ databases">
        <title>Function of individual gut microbiota members based on whole genome sequencing of pure cultures obtained from chicken caecum.</title>
        <authorList>
            <person name="Medvecky M."/>
            <person name="Cejkova D."/>
            <person name="Polansky O."/>
            <person name="Karasova D."/>
            <person name="Kubasova T."/>
            <person name="Cizek A."/>
            <person name="Rychlik I."/>
        </authorList>
    </citation>
    <scope>NUCLEOTIDE SEQUENCE [LARGE SCALE GENOMIC DNA]</scope>
    <source>
        <strain evidence="10">An180</strain>
    </source>
</reference>
<dbReference type="SUPFAM" id="SSF52172">
    <property type="entry name" value="CheY-like"/>
    <property type="match status" value="1"/>
</dbReference>
<evidence type="ECO:0000313" key="9">
    <source>
        <dbReference type="EMBL" id="OUP53339.1"/>
    </source>
</evidence>
<protein>
    <recommendedName>
        <fullName evidence="1">Stage 0 sporulation protein A homolog</fullName>
    </recommendedName>
</protein>
<dbReference type="InterPro" id="IPR011006">
    <property type="entry name" value="CheY-like_superfamily"/>
</dbReference>
<dbReference type="PANTHER" id="PTHR43280:SF28">
    <property type="entry name" value="HTH-TYPE TRANSCRIPTIONAL ACTIVATOR RHAS"/>
    <property type="match status" value="1"/>
</dbReference>
<dbReference type="Gene3D" id="3.40.50.2300">
    <property type="match status" value="1"/>
</dbReference>
<dbReference type="PROSITE" id="PS01124">
    <property type="entry name" value="HTH_ARAC_FAMILY_2"/>
    <property type="match status" value="1"/>
</dbReference>
<dbReference type="EMBL" id="NFKK01000004">
    <property type="protein sequence ID" value="OUP53339.1"/>
    <property type="molecule type" value="Genomic_DNA"/>
</dbReference>
<keyword evidence="2" id="KW-0805">Transcription regulation</keyword>
<evidence type="ECO:0000259" key="8">
    <source>
        <dbReference type="PROSITE" id="PS50110"/>
    </source>
</evidence>
<organism evidence="9 10">
    <name type="scientific">Butyricicoccus pullicaecorum</name>
    <dbReference type="NCBI Taxonomy" id="501571"/>
    <lineage>
        <taxon>Bacteria</taxon>
        <taxon>Bacillati</taxon>
        <taxon>Bacillota</taxon>
        <taxon>Clostridia</taxon>
        <taxon>Eubacteriales</taxon>
        <taxon>Butyricicoccaceae</taxon>
        <taxon>Butyricicoccus</taxon>
    </lineage>
</organism>
<evidence type="ECO:0000256" key="3">
    <source>
        <dbReference type="ARBA" id="ARBA00023125"/>
    </source>
</evidence>
<evidence type="ECO:0000259" key="7">
    <source>
        <dbReference type="PROSITE" id="PS01124"/>
    </source>
</evidence>
<dbReference type="CDD" id="cd17536">
    <property type="entry name" value="REC_YesN-like"/>
    <property type="match status" value="1"/>
</dbReference>
<proteinExistence type="predicted"/>
<evidence type="ECO:0000313" key="10">
    <source>
        <dbReference type="Proteomes" id="UP000195897"/>
    </source>
</evidence>
<dbReference type="Pfam" id="PF00072">
    <property type="entry name" value="Response_reg"/>
    <property type="match status" value="1"/>
</dbReference>
<sequence>MYNVLLVDNEPAILSALSHAIDWAAHDCHILNIARDGREAMLQFAQEAPDIVISDIRMPEVDGLELARWISENHPACKVIILTGFPDFSYAQQAINYRVVDFVLKPTSEDSLLAALDKAKQRLAEDQVRKTDKQADVLACELFLHQLIFDPVQSLLYTMERTNALGLDLSSCYVLRFGLDDIHTEADRIAFQSEVREMWRQAMGEHTIYFIPRGERFCYIILCAPVGFDPTEACHQVVQTVQQTTDFQITVGISAHHHSPLELSDAAREADHAQQLAEYSPQMPVISYGQLPVLSDLHASRITEELRTIQSALENRNRGAVISGLDRLFAYLRREAIPFPSVRRIAVILYECGQGLLISYNLEILLTDASLASERALLDSGAIDDIEQLLRGYLTAVLDRICMNATDLDDLVFRVKQYIDQNYAGELSLEGLADYVHLSASYLSKLFKREVGQNISGYIQQVRIERAKVLLRTTAMKTYEIAEAVGIPDPVYFSKLFKKATGQKPKDFRSEEEK</sequence>
<dbReference type="Pfam" id="PF12833">
    <property type="entry name" value="HTH_18"/>
    <property type="match status" value="1"/>
</dbReference>
<feature type="domain" description="Response regulatory" evidence="8">
    <location>
        <begin position="3"/>
        <end position="120"/>
    </location>
</feature>
<dbReference type="RefSeq" id="WP_087371418.1">
    <property type="nucleotide sequence ID" value="NZ_NFKK01000004.1"/>
</dbReference>
<evidence type="ECO:0000256" key="2">
    <source>
        <dbReference type="ARBA" id="ARBA00023015"/>
    </source>
</evidence>
<dbReference type="SMART" id="SM00448">
    <property type="entry name" value="REC"/>
    <property type="match status" value="1"/>
</dbReference>
<dbReference type="InterPro" id="IPR001789">
    <property type="entry name" value="Sig_transdc_resp-reg_receiver"/>
</dbReference>
<dbReference type="PANTHER" id="PTHR43280">
    <property type="entry name" value="ARAC-FAMILY TRANSCRIPTIONAL REGULATOR"/>
    <property type="match status" value="1"/>
</dbReference>
<dbReference type="SUPFAM" id="SSF46689">
    <property type="entry name" value="Homeodomain-like"/>
    <property type="match status" value="2"/>
</dbReference>
<dbReference type="GO" id="GO:0000160">
    <property type="term" value="P:phosphorelay signal transduction system"/>
    <property type="evidence" value="ECO:0007669"/>
    <property type="project" value="InterPro"/>
</dbReference>
<comment type="caution">
    <text evidence="9">The sequence shown here is derived from an EMBL/GenBank/DDBJ whole genome shotgun (WGS) entry which is preliminary data.</text>
</comment>
<name>A0A1Y4LCW7_9FIRM</name>
<dbReference type="AlphaFoldDB" id="A0A1Y4LCW7"/>
<evidence type="ECO:0000256" key="1">
    <source>
        <dbReference type="ARBA" id="ARBA00018672"/>
    </source>
</evidence>
<dbReference type="GO" id="GO:0003700">
    <property type="term" value="F:DNA-binding transcription factor activity"/>
    <property type="evidence" value="ECO:0007669"/>
    <property type="project" value="InterPro"/>
</dbReference>
<dbReference type="PROSITE" id="PS50110">
    <property type="entry name" value="RESPONSE_REGULATORY"/>
    <property type="match status" value="1"/>
</dbReference>
<keyword evidence="4" id="KW-0804">Transcription</keyword>
<feature type="modified residue" description="4-aspartylphosphate" evidence="6">
    <location>
        <position position="55"/>
    </location>
</feature>